<dbReference type="Pfam" id="PF00628">
    <property type="entry name" value="PHD"/>
    <property type="match status" value="1"/>
</dbReference>
<keyword evidence="18" id="KW-1185">Reference proteome</keyword>
<feature type="site" description="Histone H3K4me3 binding" evidence="12">
    <location>
        <position position="47"/>
    </location>
</feature>
<feature type="binding site" evidence="13">
    <location>
        <position position="72"/>
    </location>
    <ligand>
        <name>Zn(2+)</name>
        <dbReference type="ChEBI" id="CHEBI:29105"/>
        <label>1</label>
    </ligand>
</feature>
<feature type="binding site" evidence="13">
    <location>
        <position position="75"/>
    </location>
    <ligand>
        <name>Zn(2+)</name>
        <dbReference type="ChEBI" id="CHEBI:29105"/>
        <label>1</label>
    </ligand>
</feature>
<evidence type="ECO:0000256" key="6">
    <source>
        <dbReference type="ARBA" id="ARBA00022771"/>
    </source>
</evidence>
<dbReference type="PANTHER" id="PTHR10333:SF103">
    <property type="entry name" value="INHIBITOR OF GROWTH PROTEIN 3"/>
    <property type="match status" value="1"/>
</dbReference>
<dbReference type="AlphaFoldDB" id="A0A182SUL6"/>
<evidence type="ECO:0000256" key="15">
    <source>
        <dbReference type="SAM" id="MobiDB-lite"/>
    </source>
</evidence>
<evidence type="ECO:0000256" key="5">
    <source>
        <dbReference type="ARBA" id="ARBA00022723"/>
    </source>
</evidence>
<keyword evidence="4" id="KW-0341">Growth regulation</keyword>
<evidence type="ECO:0000256" key="8">
    <source>
        <dbReference type="ARBA" id="ARBA00022853"/>
    </source>
</evidence>
<dbReference type="GO" id="GO:0035267">
    <property type="term" value="C:NuA4 histone acetyltransferase complex"/>
    <property type="evidence" value="ECO:0007669"/>
    <property type="project" value="TreeGrafter"/>
</dbReference>
<dbReference type="GO" id="GO:0006325">
    <property type="term" value="P:chromatin organization"/>
    <property type="evidence" value="ECO:0007669"/>
    <property type="project" value="UniProtKB-KW"/>
</dbReference>
<evidence type="ECO:0000256" key="3">
    <source>
        <dbReference type="ARBA" id="ARBA00021181"/>
    </source>
</evidence>
<dbReference type="InterPro" id="IPR013083">
    <property type="entry name" value="Znf_RING/FYVE/PHD"/>
</dbReference>
<dbReference type="SMART" id="SM00249">
    <property type="entry name" value="PHD"/>
    <property type="match status" value="1"/>
</dbReference>
<feature type="binding site" evidence="13">
    <location>
        <position position="61"/>
    </location>
    <ligand>
        <name>Zn(2+)</name>
        <dbReference type="ChEBI" id="CHEBI:29105"/>
        <label>2</label>
    </ligand>
</feature>
<dbReference type="PANTHER" id="PTHR10333">
    <property type="entry name" value="INHIBITOR OF GROWTH PROTEIN"/>
    <property type="match status" value="1"/>
</dbReference>
<keyword evidence="5 13" id="KW-0479">Metal-binding</keyword>
<proteinExistence type="inferred from homology"/>
<name>A0A182SUL6_9DIPT</name>
<organism evidence="17 18">
    <name type="scientific">Anopheles maculatus</name>
    <dbReference type="NCBI Taxonomy" id="74869"/>
    <lineage>
        <taxon>Eukaryota</taxon>
        <taxon>Metazoa</taxon>
        <taxon>Ecdysozoa</taxon>
        <taxon>Arthropoda</taxon>
        <taxon>Hexapoda</taxon>
        <taxon>Insecta</taxon>
        <taxon>Pterygota</taxon>
        <taxon>Neoptera</taxon>
        <taxon>Endopterygota</taxon>
        <taxon>Diptera</taxon>
        <taxon>Nematocera</taxon>
        <taxon>Culicoidea</taxon>
        <taxon>Culicidae</taxon>
        <taxon>Anophelinae</taxon>
        <taxon>Anopheles</taxon>
        <taxon>Anopheles maculatus group</taxon>
    </lineage>
</organism>
<dbReference type="GO" id="GO:0008270">
    <property type="term" value="F:zinc ion binding"/>
    <property type="evidence" value="ECO:0007669"/>
    <property type="project" value="UniProtKB-KW"/>
</dbReference>
<evidence type="ECO:0000313" key="18">
    <source>
        <dbReference type="Proteomes" id="UP000075901"/>
    </source>
</evidence>
<evidence type="ECO:0000313" key="17">
    <source>
        <dbReference type="EnsemblMetazoa" id="AMAM013747-PA"/>
    </source>
</evidence>
<feature type="binding site" evidence="13">
    <location>
        <position position="48"/>
    </location>
    <ligand>
        <name>Zn(2+)</name>
        <dbReference type="ChEBI" id="CHEBI:29105"/>
        <label>1</label>
    </ligand>
</feature>
<evidence type="ECO:0000259" key="16">
    <source>
        <dbReference type="PROSITE" id="PS50016"/>
    </source>
</evidence>
<keyword evidence="9" id="KW-0805">Transcription regulation</keyword>
<dbReference type="EnsemblMetazoa" id="AMAM013747-RA">
    <property type="protein sequence ID" value="AMAM013747-PA"/>
    <property type="gene ID" value="AMAM013747"/>
</dbReference>
<accession>A0A182SUL6</accession>
<keyword evidence="6 14" id="KW-0863">Zinc-finger</keyword>
<evidence type="ECO:0000256" key="1">
    <source>
        <dbReference type="ARBA" id="ARBA00004123"/>
    </source>
</evidence>
<reference evidence="18" key="1">
    <citation type="submission" date="2013-09" db="EMBL/GenBank/DDBJ databases">
        <title>The Genome Sequence of Anopheles maculatus species B.</title>
        <authorList>
            <consortium name="The Broad Institute Genomics Platform"/>
            <person name="Neafsey D.E."/>
            <person name="Besansky N."/>
            <person name="Howell P."/>
            <person name="Walton C."/>
            <person name="Young S.K."/>
            <person name="Zeng Q."/>
            <person name="Gargeya S."/>
            <person name="Fitzgerald M."/>
            <person name="Haas B."/>
            <person name="Abouelleil A."/>
            <person name="Allen A.W."/>
            <person name="Alvarado L."/>
            <person name="Arachchi H.M."/>
            <person name="Berlin A.M."/>
            <person name="Chapman S.B."/>
            <person name="Gainer-Dewar J."/>
            <person name="Goldberg J."/>
            <person name="Griggs A."/>
            <person name="Gujja S."/>
            <person name="Hansen M."/>
            <person name="Howarth C."/>
            <person name="Imamovic A."/>
            <person name="Ireland A."/>
            <person name="Larimer J."/>
            <person name="McCowan C."/>
            <person name="Murphy C."/>
            <person name="Pearson M."/>
            <person name="Poon T.W."/>
            <person name="Priest M."/>
            <person name="Roberts A."/>
            <person name="Saif S."/>
            <person name="Shea T."/>
            <person name="Sisk P."/>
            <person name="Sykes S."/>
            <person name="Wortman J."/>
            <person name="Nusbaum C."/>
            <person name="Birren B."/>
        </authorList>
    </citation>
    <scope>NUCLEOTIDE SEQUENCE [LARGE SCALE GENOMIC DNA]</scope>
    <source>
        <strain evidence="18">maculatus3</strain>
    </source>
</reference>
<dbReference type="PROSITE" id="PS50016">
    <property type="entry name" value="ZF_PHD_2"/>
    <property type="match status" value="1"/>
</dbReference>
<reference evidence="17" key="2">
    <citation type="submission" date="2020-05" db="UniProtKB">
        <authorList>
            <consortium name="EnsemblMetazoa"/>
        </authorList>
    </citation>
    <scope>IDENTIFICATION</scope>
    <source>
        <strain evidence="17">maculatus3</strain>
    </source>
</reference>
<dbReference type="Gene3D" id="3.30.40.10">
    <property type="entry name" value="Zinc/RING finger domain, C3HC4 (zinc finger)"/>
    <property type="match status" value="1"/>
</dbReference>
<dbReference type="GO" id="GO:0005634">
    <property type="term" value="C:nucleus"/>
    <property type="evidence" value="ECO:0007669"/>
    <property type="project" value="UniProtKB-SubCell"/>
</dbReference>
<dbReference type="InterPro" id="IPR019787">
    <property type="entry name" value="Znf_PHD-finger"/>
</dbReference>
<keyword evidence="7 13" id="KW-0862">Zinc</keyword>
<feature type="binding site" evidence="13">
    <location>
        <position position="50"/>
    </location>
    <ligand>
        <name>Zn(2+)</name>
        <dbReference type="ChEBI" id="CHEBI:29105"/>
        <label>1</label>
    </ligand>
</feature>
<comment type="subcellular location">
    <subcellularLocation>
        <location evidence="1">Nucleus</location>
    </subcellularLocation>
</comment>
<evidence type="ECO:0000256" key="14">
    <source>
        <dbReference type="PROSITE-ProRule" id="PRU00146"/>
    </source>
</evidence>
<feature type="binding site" evidence="13">
    <location>
        <position position="91"/>
    </location>
    <ligand>
        <name>Zn(2+)</name>
        <dbReference type="ChEBI" id="CHEBI:29105"/>
        <label>2</label>
    </ligand>
</feature>
<dbReference type="SUPFAM" id="SSF57903">
    <property type="entry name" value="FYVE/PHD zinc finger"/>
    <property type="match status" value="1"/>
</dbReference>
<protein>
    <recommendedName>
        <fullName evidence="3">Inhibitor of growth protein 3</fullName>
    </recommendedName>
</protein>
<feature type="site" description="Histone H3K4me3 binding" evidence="12">
    <location>
        <position position="58"/>
    </location>
</feature>
<evidence type="ECO:0000256" key="7">
    <source>
        <dbReference type="ARBA" id="ARBA00022833"/>
    </source>
</evidence>
<dbReference type="InterPro" id="IPR001965">
    <property type="entry name" value="Znf_PHD"/>
</dbReference>
<dbReference type="InterPro" id="IPR011011">
    <property type="entry name" value="Znf_FYVE_PHD"/>
</dbReference>
<feature type="binding site" evidence="13">
    <location>
        <position position="66"/>
    </location>
    <ligand>
        <name>Zn(2+)</name>
        <dbReference type="ChEBI" id="CHEBI:29105"/>
        <label>2</label>
    </ligand>
</feature>
<dbReference type="FunFam" id="3.30.40.10:FF:000103">
    <property type="entry name" value="Inhibitor of growth protein"/>
    <property type="match status" value="1"/>
</dbReference>
<evidence type="ECO:0000256" key="2">
    <source>
        <dbReference type="ARBA" id="ARBA00010210"/>
    </source>
</evidence>
<comment type="similarity">
    <text evidence="2">Belongs to the ING family.</text>
</comment>
<feature type="site" description="Histone H3K4me3 binding" evidence="12">
    <location>
        <position position="62"/>
    </location>
</feature>
<dbReference type="PROSITE" id="PS01359">
    <property type="entry name" value="ZF_PHD_1"/>
    <property type="match status" value="1"/>
</dbReference>
<evidence type="ECO:0000256" key="12">
    <source>
        <dbReference type="PIRSR" id="PIRSR628651-50"/>
    </source>
</evidence>
<feature type="region of interest" description="Disordered" evidence="15">
    <location>
        <begin position="1"/>
        <end position="33"/>
    </location>
</feature>
<evidence type="ECO:0000256" key="11">
    <source>
        <dbReference type="ARBA" id="ARBA00023242"/>
    </source>
</evidence>
<keyword evidence="10" id="KW-0804">Transcription</keyword>
<dbReference type="InterPro" id="IPR042020">
    <property type="entry name" value="ING3_PHD"/>
</dbReference>
<dbReference type="Proteomes" id="UP000075901">
    <property type="component" value="Unassembled WGS sequence"/>
</dbReference>
<dbReference type="CDD" id="cd15585">
    <property type="entry name" value="PHD_ING3"/>
    <property type="match status" value="1"/>
</dbReference>
<feature type="binding site" evidence="13">
    <location>
        <position position="88"/>
    </location>
    <ligand>
        <name>Zn(2+)</name>
        <dbReference type="ChEBI" id="CHEBI:29105"/>
        <label>2</label>
    </ligand>
</feature>
<feature type="domain" description="PHD-type" evidence="16">
    <location>
        <begin position="45"/>
        <end position="94"/>
    </location>
</feature>
<keyword evidence="8" id="KW-0156">Chromatin regulator</keyword>
<evidence type="ECO:0000256" key="4">
    <source>
        <dbReference type="ARBA" id="ARBA00022604"/>
    </source>
</evidence>
<dbReference type="InterPro" id="IPR019786">
    <property type="entry name" value="Zinc_finger_PHD-type_CS"/>
</dbReference>
<sequence>MNTLIPSNPSTSTSNISTNSATSTTEPAVTLDQTAEGEWFDPNEPRYCLCNQVSYGDMVACDNEDCPFEWFHYPCVNISSSPKGKWYCPQCSSSMKRRASRKN</sequence>
<feature type="site" description="Histone H3K4me3 binding" evidence="12">
    <location>
        <position position="70"/>
    </location>
</feature>
<evidence type="ECO:0000256" key="13">
    <source>
        <dbReference type="PIRSR" id="PIRSR628651-51"/>
    </source>
</evidence>
<feature type="compositionally biased region" description="Low complexity" evidence="15">
    <location>
        <begin position="1"/>
        <end position="25"/>
    </location>
</feature>
<dbReference type="VEuPathDB" id="VectorBase:AMAM013747"/>
<evidence type="ECO:0000256" key="10">
    <source>
        <dbReference type="ARBA" id="ARBA00023163"/>
    </source>
</evidence>
<evidence type="ECO:0000256" key="9">
    <source>
        <dbReference type="ARBA" id="ARBA00023015"/>
    </source>
</evidence>
<dbReference type="InterPro" id="IPR028651">
    <property type="entry name" value="ING_fam"/>
</dbReference>
<keyword evidence="11" id="KW-0539">Nucleus</keyword>